<dbReference type="OrthoDB" id="5966446at2759"/>
<organism evidence="1 2">
    <name type="scientific">Desmophyllum pertusum</name>
    <dbReference type="NCBI Taxonomy" id="174260"/>
    <lineage>
        <taxon>Eukaryota</taxon>
        <taxon>Metazoa</taxon>
        <taxon>Cnidaria</taxon>
        <taxon>Anthozoa</taxon>
        <taxon>Hexacorallia</taxon>
        <taxon>Scleractinia</taxon>
        <taxon>Caryophylliina</taxon>
        <taxon>Caryophylliidae</taxon>
        <taxon>Desmophyllum</taxon>
    </lineage>
</organism>
<protein>
    <submittedName>
        <fullName evidence="1">Uncharacterized protein</fullName>
    </submittedName>
</protein>
<evidence type="ECO:0000313" key="2">
    <source>
        <dbReference type="Proteomes" id="UP001163046"/>
    </source>
</evidence>
<accession>A0A9W9Y7G8</accession>
<name>A0A9W9Y7G8_9CNID</name>
<dbReference type="EMBL" id="MU827835">
    <property type="protein sequence ID" value="KAJ7319489.1"/>
    <property type="molecule type" value="Genomic_DNA"/>
</dbReference>
<evidence type="ECO:0000313" key="1">
    <source>
        <dbReference type="EMBL" id="KAJ7319489.1"/>
    </source>
</evidence>
<reference evidence="1" key="1">
    <citation type="submission" date="2023-01" db="EMBL/GenBank/DDBJ databases">
        <title>Genome assembly of the deep-sea coral Lophelia pertusa.</title>
        <authorList>
            <person name="Herrera S."/>
            <person name="Cordes E."/>
        </authorList>
    </citation>
    <scope>NUCLEOTIDE SEQUENCE</scope>
    <source>
        <strain evidence="1">USNM1676648</strain>
        <tissue evidence="1">Polyp</tissue>
    </source>
</reference>
<proteinExistence type="predicted"/>
<dbReference type="AlphaFoldDB" id="A0A9W9Y7G8"/>
<sequence length="168" mass="18370">MDDNNSLTIALTNLNSMLSQLTKAFQAQTAALAELKEDLLLQDDVPEEPNDSQTDSATIIAVLNSCMCDSSAKNMASANRSNSEPESQNNIVDSLTQAYLPKFLGIKSVNEEVWDLLPHRSRTVDLAFQKVQEFFLPSLSALCTWSGKLVSSIQSWIALLSCVIPTTS</sequence>
<comment type="caution">
    <text evidence="1">The sequence shown here is derived from an EMBL/GenBank/DDBJ whole genome shotgun (WGS) entry which is preliminary data.</text>
</comment>
<gene>
    <name evidence="1" type="ORF">OS493_036132</name>
</gene>
<dbReference type="Proteomes" id="UP001163046">
    <property type="component" value="Unassembled WGS sequence"/>
</dbReference>
<keyword evidence="2" id="KW-1185">Reference proteome</keyword>